<feature type="signal peptide" evidence="1">
    <location>
        <begin position="1"/>
        <end position="19"/>
    </location>
</feature>
<organism evidence="2 3">
    <name type="scientific">Flammeovirga kamogawensis</name>
    <dbReference type="NCBI Taxonomy" id="373891"/>
    <lineage>
        <taxon>Bacteria</taxon>
        <taxon>Pseudomonadati</taxon>
        <taxon>Bacteroidota</taxon>
        <taxon>Cytophagia</taxon>
        <taxon>Cytophagales</taxon>
        <taxon>Flammeovirgaceae</taxon>
        <taxon>Flammeovirga</taxon>
    </lineage>
</organism>
<sequence>MKLLKLIFLLFLPIFTLKAQITEKGYSTFKCFYTYQYQPFNQDTTKFQDKFLLICNDDFSIFDNYTYFLLSKALSDDFENRNLNGNSSVFSILATNTKDLQEPDANNFSVMKDYTTKEATYIYNLGYIANCTFTENYGELNWTITDQSKIIKGYNCFLATTIYGNYEIEAWFTPEVPVSDGPYLFGGLPGLIVLLNDKNNIHSFSIGEMIEDKTIMLKDKVTGRELFESVGFKKAFKNMKKKRQQLELGYDIEKVNPFLKSSSLPKLEDTSPENIKKLKLKYSLYDNLFFKFYDPKKEL</sequence>
<dbReference type="InterPro" id="IPR005901">
    <property type="entry name" value="GLPGLI"/>
</dbReference>
<dbReference type="NCBIfam" id="TIGR01200">
    <property type="entry name" value="GLPGLI"/>
    <property type="match status" value="1"/>
</dbReference>
<keyword evidence="1" id="KW-0732">Signal</keyword>
<name>A0ABX8GRV9_9BACT</name>
<gene>
    <name evidence="2" type="ORF">KM029_09945</name>
</gene>
<dbReference type="Proteomes" id="UP000682802">
    <property type="component" value="Chromosome 1"/>
</dbReference>
<evidence type="ECO:0000256" key="1">
    <source>
        <dbReference type="SAM" id="SignalP"/>
    </source>
</evidence>
<feature type="chain" id="PRO_5047467354" evidence="1">
    <location>
        <begin position="20"/>
        <end position="299"/>
    </location>
</feature>
<keyword evidence="3" id="KW-1185">Reference proteome</keyword>
<proteinExistence type="predicted"/>
<protein>
    <submittedName>
        <fullName evidence="2">GLPGLI family protein</fullName>
    </submittedName>
</protein>
<reference evidence="2 3" key="1">
    <citation type="submission" date="2021-05" db="EMBL/GenBank/DDBJ databases">
        <title>Comparative genomic studies on the polysaccharide-degrading batcterial strains of the Flammeovirga genus.</title>
        <authorList>
            <person name="Zewei F."/>
            <person name="Zheng Z."/>
            <person name="Yu L."/>
            <person name="Ruyue G."/>
            <person name="Yanhong M."/>
            <person name="Yuanyuan C."/>
            <person name="Jingyan G."/>
            <person name="Wenjun H."/>
        </authorList>
    </citation>
    <scope>NUCLEOTIDE SEQUENCE [LARGE SCALE GENOMIC DNA]</scope>
    <source>
        <strain evidence="2 3">YS10</strain>
    </source>
</reference>
<evidence type="ECO:0000313" key="2">
    <source>
        <dbReference type="EMBL" id="QWG05705.1"/>
    </source>
</evidence>
<accession>A0ABX8GRV9</accession>
<dbReference type="EMBL" id="CP076128">
    <property type="protein sequence ID" value="QWG05705.1"/>
    <property type="molecule type" value="Genomic_DNA"/>
</dbReference>
<dbReference type="RefSeq" id="WP_144073149.1">
    <property type="nucleotide sequence ID" value="NZ_CP076128.1"/>
</dbReference>
<dbReference type="Pfam" id="PF09697">
    <property type="entry name" value="Porph_ging"/>
    <property type="match status" value="1"/>
</dbReference>
<evidence type="ECO:0000313" key="3">
    <source>
        <dbReference type="Proteomes" id="UP000682802"/>
    </source>
</evidence>